<sequence length="86" mass="9076">MEECGAARQADKQTDSGGEESRHEAKEMDILLTVGCVRLQPFVKPSAAPHHAGPVISLGPPVLGCGGQGRGCRALFVPCVYVIVYL</sequence>
<dbReference type="AlphaFoldDB" id="A0A5B7I2V3"/>
<evidence type="ECO:0000313" key="3">
    <source>
        <dbReference type="Proteomes" id="UP000324222"/>
    </source>
</evidence>
<dbReference type="Proteomes" id="UP000324222">
    <property type="component" value="Unassembled WGS sequence"/>
</dbReference>
<feature type="region of interest" description="Disordered" evidence="1">
    <location>
        <begin position="1"/>
        <end position="24"/>
    </location>
</feature>
<keyword evidence="3" id="KW-1185">Reference proteome</keyword>
<feature type="compositionally biased region" description="Basic and acidic residues" evidence="1">
    <location>
        <begin position="9"/>
        <end position="24"/>
    </location>
</feature>
<gene>
    <name evidence="2" type="ORF">E2C01_072547</name>
</gene>
<evidence type="ECO:0000256" key="1">
    <source>
        <dbReference type="SAM" id="MobiDB-lite"/>
    </source>
</evidence>
<proteinExistence type="predicted"/>
<comment type="caution">
    <text evidence="2">The sequence shown here is derived from an EMBL/GenBank/DDBJ whole genome shotgun (WGS) entry which is preliminary data.</text>
</comment>
<reference evidence="2 3" key="1">
    <citation type="submission" date="2019-05" db="EMBL/GenBank/DDBJ databases">
        <title>Another draft genome of Portunus trituberculatus and its Hox gene families provides insights of decapod evolution.</title>
        <authorList>
            <person name="Jeong J.-H."/>
            <person name="Song I."/>
            <person name="Kim S."/>
            <person name="Choi T."/>
            <person name="Kim D."/>
            <person name="Ryu S."/>
            <person name="Kim W."/>
        </authorList>
    </citation>
    <scope>NUCLEOTIDE SEQUENCE [LARGE SCALE GENOMIC DNA]</scope>
    <source>
        <tissue evidence="2">Muscle</tissue>
    </source>
</reference>
<evidence type="ECO:0000313" key="2">
    <source>
        <dbReference type="EMBL" id="MPC78072.1"/>
    </source>
</evidence>
<dbReference type="EMBL" id="VSRR010047523">
    <property type="protein sequence ID" value="MPC78072.1"/>
    <property type="molecule type" value="Genomic_DNA"/>
</dbReference>
<name>A0A5B7I2V3_PORTR</name>
<accession>A0A5B7I2V3</accession>
<organism evidence="2 3">
    <name type="scientific">Portunus trituberculatus</name>
    <name type="common">Swimming crab</name>
    <name type="synonym">Neptunus trituberculatus</name>
    <dbReference type="NCBI Taxonomy" id="210409"/>
    <lineage>
        <taxon>Eukaryota</taxon>
        <taxon>Metazoa</taxon>
        <taxon>Ecdysozoa</taxon>
        <taxon>Arthropoda</taxon>
        <taxon>Crustacea</taxon>
        <taxon>Multicrustacea</taxon>
        <taxon>Malacostraca</taxon>
        <taxon>Eumalacostraca</taxon>
        <taxon>Eucarida</taxon>
        <taxon>Decapoda</taxon>
        <taxon>Pleocyemata</taxon>
        <taxon>Brachyura</taxon>
        <taxon>Eubrachyura</taxon>
        <taxon>Portunoidea</taxon>
        <taxon>Portunidae</taxon>
        <taxon>Portuninae</taxon>
        <taxon>Portunus</taxon>
    </lineage>
</organism>
<protein>
    <submittedName>
        <fullName evidence="2">Uncharacterized protein</fullName>
    </submittedName>
</protein>